<dbReference type="Proteomes" id="UP001303473">
    <property type="component" value="Unassembled WGS sequence"/>
</dbReference>
<evidence type="ECO:0000259" key="4">
    <source>
        <dbReference type="Pfam" id="PF24883"/>
    </source>
</evidence>
<dbReference type="AlphaFoldDB" id="A0AAN6MXB6"/>
<feature type="repeat" description="ANK" evidence="2">
    <location>
        <begin position="875"/>
        <end position="899"/>
    </location>
</feature>
<evidence type="ECO:0000256" key="2">
    <source>
        <dbReference type="PROSITE-ProRule" id="PRU00023"/>
    </source>
</evidence>
<dbReference type="SMART" id="SM00248">
    <property type="entry name" value="ANK"/>
    <property type="match status" value="12"/>
</dbReference>
<feature type="region of interest" description="Disordered" evidence="3">
    <location>
        <begin position="1"/>
        <end position="42"/>
    </location>
</feature>
<evidence type="ECO:0000256" key="3">
    <source>
        <dbReference type="SAM" id="MobiDB-lite"/>
    </source>
</evidence>
<dbReference type="InterPro" id="IPR027417">
    <property type="entry name" value="P-loop_NTPase"/>
</dbReference>
<feature type="repeat" description="ANK" evidence="2">
    <location>
        <begin position="909"/>
        <end position="933"/>
    </location>
</feature>
<dbReference type="PROSITE" id="PS50088">
    <property type="entry name" value="ANK_REPEAT"/>
    <property type="match status" value="11"/>
</dbReference>
<feature type="domain" description="Nephrocystin 3-like N-terminal" evidence="4">
    <location>
        <begin position="341"/>
        <end position="515"/>
    </location>
</feature>
<feature type="repeat" description="ANK" evidence="2">
    <location>
        <begin position="1147"/>
        <end position="1171"/>
    </location>
</feature>
<dbReference type="Gene3D" id="3.40.50.1820">
    <property type="entry name" value="alpha/beta hydrolase"/>
    <property type="match status" value="1"/>
</dbReference>
<dbReference type="Pfam" id="PF13637">
    <property type="entry name" value="Ank_4"/>
    <property type="match status" value="2"/>
</dbReference>
<evidence type="ECO:0000256" key="1">
    <source>
        <dbReference type="ARBA" id="ARBA00022737"/>
    </source>
</evidence>
<feature type="compositionally biased region" description="Basic residues" evidence="3">
    <location>
        <begin position="1"/>
        <end position="12"/>
    </location>
</feature>
<accession>A0AAN6MXB6</accession>
<comment type="caution">
    <text evidence="5">The sequence shown here is derived from an EMBL/GenBank/DDBJ whole genome shotgun (WGS) entry which is preliminary data.</text>
</comment>
<feature type="repeat" description="ANK" evidence="2">
    <location>
        <begin position="1079"/>
        <end position="1103"/>
    </location>
</feature>
<dbReference type="InterPro" id="IPR056884">
    <property type="entry name" value="NPHP3-like_N"/>
</dbReference>
<feature type="repeat" description="ANK" evidence="2">
    <location>
        <begin position="841"/>
        <end position="865"/>
    </location>
</feature>
<dbReference type="Pfam" id="PF24883">
    <property type="entry name" value="NPHP3_N"/>
    <property type="match status" value="1"/>
</dbReference>
<dbReference type="InterPro" id="IPR036770">
    <property type="entry name" value="Ankyrin_rpt-contain_sf"/>
</dbReference>
<gene>
    <name evidence="5" type="ORF">QBC46DRAFT_462210</name>
</gene>
<keyword evidence="6" id="KW-1185">Reference proteome</keyword>
<keyword evidence="1" id="KW-0677">Repeat</keyword>
<dbReference type="InterPro" id="IPR029058">
    <property type="entry name" value="AB_hydrolase_fold"/>
</dbReference>
<dbReference type="SUPFAM" id="SSF48403">
    <property type="entry name" value="Ankyrin repeat"/>
    <property type="match status" value="2"/>
</dbReference>
<feature type="repeat" description="ANK" evidence="2">
    <location>
        <begin position="977"/>
        <end position="1001"/>
    </location>
</feature>
<dbReference type="SUPFAM" id="SSF53474">
    <property type="entry name" value="alpha/beta-Hydrolases"/>
    <property type="match status" value="1"/>
</dbReference>
<dbReference type="Pfam" id="PF12796">
    <property type="entry name" value="Ank_2"/>
    <property type="match status" value="4"/>
</dbReference>
<feature type="repeat" description="ANK" evidence="2">
    <location>
        <begin position="1011"/>
        <end position="1035"/>
    </location>
</feature>
<protein>
    <recommendedName>
        <fullName evidence="4">Nephrocystin 3-like N-terminal domain-containing protein</fullName>
    </recommendedName>
</protein>
<feature type="repeat" description="ANK" evidence="2">
    <location>
        <begin position="1113"/>
        <end position="1137"/>
    </location>
</feature>
<dbReference type="SUPFAM" id="SSF52540">
    <property type="entry name" value="P-loop containing nucleoside triphosphate hydrolases"/>
    <property type="match status" value="1"/>
</dbReference>
<dbReference type="PROSITE" id="PS50297">
    <property type="entry name" value="ANK_REP_REGION"/>
    <property type="match status" value="11"/>
</dbReference>
<dbReference type="InterPro" id="IPR002110">
    <property type="entry name" value="Ankyrin_rpt"/>
</dbReference>
<dbReference type="EMBL" id="MU853934">
    <property type="protein sequence ID" value="KAK3935221.1"/>
    <property type="molecule type" value="Genomic_DNA"/>
</dbReference>
<organism evidence="5 6">
    <name type="scientific">Diplogelasinospora grovesii</name>
    <dbReference type="NCBI Taxonomy" id="303347"/>
    <lineage>
        <taxon>Eukaryota</taxon>
        <taxon>Fungi</taxon>
        <taxon>Dikarya</taxon>
        <taxon>Ascomycota</taxon>
        <taxon>Pezizomycotina</taxon>
        <taxon>Sordariomycetes</taxon>
        <taxon>Sordariomycetidae</taxon>
        <taxon>Sordariales</taxon>
        <taxon>Diplogelasinosporaceae</taxon>
        <taxon>Diplogelasinospora</taxon>
    </lineage>
</organism>
<dbReference type="Gene3D" id="3.40.50.300">
    <property type="entry name" value="P-loop containing nucleotide triphosphate hydrolases"/>
    <property type="match status" value="1"/>
</dbReference>
<dbReference type="PANTHER" id="PTHR24184">
    <property type="entry name" value="SI:CH211-189E2.2"/>
    <property type="match status" value="1"/>
</dbReference>
<sequence>MDVFRWAKRLKTSHNPPQETSRGPTLPNSGPSKSPPVPSFPDGVEVLHDCPDATVDICFIHGLTGDRESTWTADGQSTPWPKALLPSELNRACILTYGYDAYVLRGLVASSNRLIDHATNLLQDLTTDRARRNASSRPLIFVAHSLGGLICKKAILRSRNNPQAHLRGIFNCTKGIAFMGTPHKGAWMANWAKISVSALGFVKSTNKSLLEILETNNELLESIQIDFSGMIRELEKDGRPLEVTCFFEELPLPMAGLVVSKESATFEAHDPISIHANHRDMVKFPSAKENGFKRLLGELARWESQLDRVASQDRRKALLDSLKFERIDSRHLSIDDAHSKTCEWFLETHEYLDWLDPDKLAQHHGFLWINGKPGAGKSTLMKFAFTHAKKTTEDAAVISFFFNARGEDLEKSTIGMYRSLLHQLLVKLPDLRELLDSSDLDLQSQSGSPTWGIEILRRLFSDATKRLGQRRLTCFVDALDECDESQVQGMVDNFEGLGQCAVETGTQLYICFSSRHYPYIHIQHGRQLTLEAQTGHAEDVGKYVRSKLRVGQSKHIKGIREEILRKADGVFMWVILVVEILNEEFKNGRIFAVKKRLQETPPKLSELFKDILTRDNKNMADLLLCLQWILYAKRPLKREEFYFAVVSGLDPDPEDLAEWDPDHIALDDINRFVLSSSKGLAEITRSKDRTVQFIHESVRDYLIKDGGLRHLWPELGDDFESWSHDRLKKCCQTYIQVDISGCIPPGEALPQAKSETAKDLRQCVSSKFPFLSYATDHILYHANAAASGVSQDDFLKLKYGSDFTSPKGKRPILWALEMGYTTIAMAWIASGEVDLDVKDKDGKTPLSWAAEKGHEAVVKLLLATGQVDADAKSISGGTPLLWAAEKGHEAVVKLLLATGQVDVDAKDDSGRTPLLWAAMNGHEAVVKLLLATGQVDADAKSISGGTPLLWAAEKGHEAVVKLLLATGQVDVDAKDDSGKTPLSWAAEKGHEAVVKLLLATGQVDVDAKSISGWTPLLWAAEKGHEAVVKLLLATGQVDVDAKDDFGWTPLLWAAEKGHEAVVELLLATGQVDVDAKYDSGWTPLSRAAEKGHEAVVKLLLATGQVDVDAKDDSGRTPLLWAAMNGHEAVVKLLLATGQVDADAKSISGWTPLLWAAEKGHEAVVKLLLATGQVDVDAKDDSGWTPLLWAAMNGHEAVVKLLLATGQVDVDAKSNSGWTPLSRAAMNGHEAVNEREAGFWLKTR</sequence>
<name>A0AAN6MXB6_9PEZI</name>
<evidence type="ECO:0000313" key="6">
    <source>
        <dbReference type="Proteomes" id="UP001303473"/>
    </source>
</evidence>
<feature type="repeat" description="ANK" evidence="2">
    <location>
        <begin position="1045"/>
        <end position="1069"/>
    </location>
</feature>
<dbReference type="Gene3D" id="1.25.40.20">
    <property type="entry name" value="Ankyrin repeat-containing domain"/>
    <property type="match status" value="4"/>
</dbReference>
<evidence type="ECO:0000313" key="5">
    <source>
        <dbReference type="EMBL" id="KAK3935221.1"/>
    </source>
</evidence>
<feature type="repeat" description="ANK" evidence="2">
    <location>
        <begin position="943"/>
        <end position="967"/>
    </location>
</feature>
<dbReference type="PANTHER" id="PTHR24184:SF11">
    <property type="entry name" value="ANKYRIN REPEAT AND SOCS BOX CONTAINING 3"/>
    <property type="match status" value="1"/>
</dbReference>
<proteinExistence type="predicted"/>
<reference evidence="6" key="1">
    <citation type="journal article" date="2023" name="Mol. Phylogenet. Evol.">
        <title>Genome-scale phylogeny and comparative genomics of the fungal order Sordariales.</title>
        <authorList>
            <person name="Hensen N."/>
            <person name="Bonometti L."/>
            <person name="Westerberg I."/>
            <person name="Brannstrom I.O."/>
            <person name="Guillou S."/>
            <person name="Cros-Aarteil S."/>
            <person name="Calhoun S."/>
            <person name="Haridas S."/>
            <person name="Kuo A."/>
            <person name="Mondo S."/>
            <person name="Pangilinan J."/>
            <person name="Riley R."/>
            <person name="LaButti K."/>
            <person name="Andreopoulos B."/>
            <person name="Lipzen A."/>
            <person name="Chen C."/>
            <person name="Yan M."/>
            <person name="Daum C."/>
            <person name="Ng V."/>
            <person name="Clum A."/>
            <person name="Steindorff A."/>
            <person name="Ohm R.A."/>
            <person name="Martin F."/>
            <person name="Silar P."/>
            <person name="Natvig D.O."/>
            <person name="Lalanne C."/>
            <person name="Gautier V."/>
            <person name="Ament-Velasquez S.L."/>
            <person name="Kruys A."/>
            <person name="Hutchinson M.I."/>
            <person name="Powell A.J."/>
            <person name="Barry K."/>
            <person name="Miller A.N."/>
            <person name="Grigoriev I.V."/>
            <person name="Debuchy R."/>
            <person name="Gladieux P."/>
            <person name="Hiltunen Thoren M."/>
            <person name="Johannesson H."/>
        </authorList>
    </citation>
    <scope>NUCLEOTIDE SEQUENCE [LARGE SCALE GENOMIC DNA]</scope>
    <source>
        <strain evidence="6">CBS 340.73</strain>
    </source>
</reference>
<feature type="compositionally biased region" description="Polar residues" evidence="3">
    <location>
        <begin position="13"/>
        <end position="32"/>
    </location>
</feature>
<feature type="repeat" description="ANK" evidence="2">
    <location>
        <begin position="1181"/>
        <end position="1205"/>
    </location>
</feature>
<keyword evidence="2" id="KW-0040">ANK repeat</keyword>